<reference evidence="2" key="1">
    <citation type="submission" date="2023-10" db="EMBL/GenBank/DDBJ databases">
        <authorList>
            <person name="Chen Y."/>
            <person name="Shah S."/>
            <person name="Dougan E. K."/>
            <person name="Thang M."/>
            <person name="Chan C."/>
        </authorList>
    </citation>
    <scope>NUCLEOTIDE SEQUENCE [LARGE SCALE GENOMIC DNA]</scope>
</reference>
<keyword evidence="3" id="KW-1185">Reference proteome</keyword>
<evidence type="ECO:0000313" key="3">
    <source>
        <dbReference type="Proteomes" id="UP001189429"/>
    </source>
</evidence>
<gene>
    <name evidence="2" type="ORF">PCOR1329_LOCUS80964</name>
</gene>
<dbReference type="EMBL" id="CAUYUJ010021515">
    <property type="protein sequence ID" value="CAK0905179.1"/>
    <property type="molecule type" value="Genomic_DNA"/>
</dbReference>
<feature type="region of interest" description="Disordered" evidence="1">
    <location>
        <begin position="96"/>
        <end position="119"/>
    </location>
</feature>
<name>A0ABN9XYG0_9DINO</name>
<evidence type="ECO:0000256" key="1">
    <source>
        <dbReference type="SAM" id="MobiDB-lite"/>
    </source>
</evidence>
<organism evidence="2 3">
    <name type="scientific">Prorocentrum cordatum</name>
    <dbReference type="NCBI Taxonomy" id="2364126"/>
    <lineage>
        <taxon>Eukaryota</taxon>
        <taxon>Sar</taxon>
        <taxon>Alveolata</taxon>
        <taxon>Dinophyceae</taxon>
        <taxon>Prorocentrales</taxon>
        <taxon>Prorocentraceae</taxon>
        <taxon>Prorocentrum</taxon>
    </lineage>
</organism>
<comment type="caution">
    <text evidence="2">The sequence shown here is derived from an EMBL/GenBank/DDBJ whole genome shotgun (WGS) entry which is preliminary data.</text>
</comment>
<protein>
    <submittedName>
        <fullName evidence="2">Uncharacterized protein</fullName>
    </submittedName>
</protein>
<dbReference type="Proteomes" id="UP001189429">
    <property type="component" value="Unassembled WGS sequence"/>
</dbReference>
<proteinExistence type="predicted"/>
<feature type="compositionally biased region" description="Low complexity" evidence="1">
    <location>
        <begin position="559"/>
        <end position="568"/>
    </location>
</feature>
<sequence>MLQAEACRRRRRSETQGRKEHRGVWGPSGAPDPPNIDALPKHADRSVPMRMESARKIGQRPDVLPSDPSMAGRAAGPLPLCARGLPNPARTILLGEPRTSSHTTPPCHLKSPTVWGGRGGAGGGSRMVLAKTTKSAARMLTLICSLRMCHQATSDDPVSTGIREDTAKRLNQTVALDYAFSSKRDGTSLSKFVQHDRRCLAQKSLRLRTMQEPLAGCHACAEARSPGIRGSPMWSTPAPRSRSTSYIYIHSSLPRARGRGQPCLWEDLSRAAGAARPRCQRWALPPSPLARQAPDSGVRRRGAWAGGGSQEAAYGKVVYAQLGGAGNLRAASSQHPLEGMRARTRPARQNLNSSARARLQGAGVSTSIRDPLGGVLLAHSPSVGRPACKPGKLYKPYELATGRHWKGGGKREEDSDRSFKFPWASNNSTTCVKCSKWCPCGRCHWARRVLETCVCQTASVRHPSPFPLRRRPRLSPARLCTTRPVAPPRGPRPPPCVRQRRAGRRVPDCQPGAGAPCGKGLDGLQRQERSGPPVREGNAAQVSAAYAQLELSTSVAAYSARAGGAAARHPCNLQRQAATRRSHESPF</sequence>
<evidence type="ECO:0000313" key="2">
    <source>
        <dbReference type="EMBL" id="CAK0905179.1"/>
    </source>
</evidence>
<feature type="compositionally biased region" description="Pro residues" evidence="1">
    <location>
        <begin position="485"/>
        <end position="496"/>
    </location>
</feature>
<feature type="region of interest" description="Disordered" evidence="1">
    <location>
        <begin position="480"/>
        <end position="539"/>
    </location>
</feature>
<feature type="region of interest" description="Disordered" evidence="1">
    <location>
        <begin position="1"/>
        <end position="48"/>
    </location>
</feature>
<feature type="region of interest" description="Disordered" evidence="1">
    <location>
        <begin position="285"/>
        <end position="306"/>
    </location>
</feature>
<accession>A0ABN9XYG0</accession>
<feature type="compositionally biased region" description="Basic and acidic residues" evidence="1">
    <location>
        <begin position="39"/>
        <end position="48"/>
    </location>
</feature>
<feature type="region of interest" description="Disordered" evidence="1">
    <location>
        <begin position="559"/>
        <end position="587"/>
    </location>
</feature>